<dbReference type="PANTHER" id="PTHR32089">
    <property type="entry name" value="METHYL-ACCEPTING CHEMOTAXIS PROTEIN MCPB"/>
    <property type="match status" value="1"/>
</dbReference>
<comment type="subcellular location">
    <subcellularLocation>
        <location evidence="1">Cell membrane</location>
    </subcellularLocation>
</comment>
<evidence type="ECO:0000313" key="6">
    <source>
        <dbReference type="EMBL" id="OXB86527.1"/>
    </source>
</evidence>
<evidence type="ECO:0000256" key="3">
    <source>
        <dbReference type="ARBA" id="ARBA00023136"/>
    </source>
</evidence>
<dbReference type="PANTHER" id="PTHR32089:SF112">
    <property type="entry name" value="LYSOZYME-LIKE PROTEIN-RELATED"/>
    <property type="match status" value="1"/>
</dbReference>
<dbReference type="SMART" id="SM00304">
    <property type="entry name" value="HAMP"/>
    <property type="match status" value="2"/>
</dbReference>
<keyword evidence="4" id="KW-0807">Transducer</keyword>
<dbReference type="InterPro" id="IPR003660">
    <property type="entry name" value="HAMP_dom"/>
</dbReference>
<dbReference type="InterPro" id="IPR004089">
    <property type="entry name" value="MCPsignal_dom"/>
</dbReference>
<dbReference type="GO" id="GO:0005886">
    <property type="term" value="C:plasma membrane"/>
    <property type="evidence" value="ECO:0007669"/>
    <property type="project" value="UniProtKB-SubCell"/>
</dbReference>
<dbReference type="PROSITE" id="PS50111">
    <property type="entry name" value="CHEMOTAXIS_TRANSDUC_2"/>
    <property type="match status" value="1"/>
</dbReference>
<evidence type="ECO:0000256" key="5">
    <source>
        <dbReference type="ARBA" id="ARBA00029447"/>
    </source>
</evidence>
<dbReference type="Pfam" id="PF00015">
    <property type="entry name" value="MCPsignal"/>
    <property type="match status" value="1"/>
</dbReference>
<dbReference type="EMBL" id="NEWK01000002">
    <property type="protein sequence ID" value="OXB86527.1"/>
    <property type="molecule type" value="Genomic_DNA"/>
</dbReference>
<dbReference type="RefSeq" id="WP_025948371.1">
    <property type="nucleotide sequence ID" value="NZ_CP018058.1"/>
</dbReference>
<accession>A0A226Q454</accession>
<evidence type="ECO:0000256" key="1">
    <source>
        <dbReference type="ARBA" id="ARBA00004236"/>
    </source>
</evidence>
<dbReference type="Proteomes" id="UP000198378">
    <property type="component" value="Unassembled WGS sequence"/>
</dbReference>
<name>A0A226Q454_9BACL</name>
<keyword evidence="2" id="KW-1003">Cell membrane</keyword>
<protein>
    <submittedName>
        <fullName evidence="6">Methyl-accepting chemotaxis protein</fullName>
    </submittedName>
</protein>
<organism evidence="6 7">
    <name type="scientific">Geobacillus thermocatenulatus</name>
    <dbReference type="NCBI Taxonomy" id="33938"/>
    <lineage>
        <taxon>Bacteria</taxon>
        <taxon>Bacillati</taxon>
        <taxon>Bacillota</taxon>
        <taxon>Bacilli</taxon>
        <taxon>Bacillales</taxon>
        <taxon>Anoxybacillaceae</taxon>
        <taxon>Geobacillus</taxon>
        <taxon>Geobacillus thermoleovorans group</taxon>
    </lineage>
</organism>
<evidence type="ECO:0000256" key="2">
    <source>
        <dbReference type="ARBA" id="ARBA00022475"/>
    </source>
</evidence>
<gene>
    <name evidence="6" type="ORF">B9L19_13435</name>
</gene>
<evidence type="ECO:0000256" key="4">
    <source>
        <dbReference type="ARBA" id="ARBA00023224"/>
    </source>
</evidence>
<dbReference type="Gene3D" id="1.10.287.950">
    <property type="entry name" value="Methyl-accepting chemotaxis protein"/>
    <property type="match status" value="1"/>
</dbReference>
<dbReference type="SUPFAM" id="SSF58104">
    <property type="entry name" value="Methyl-accepting chemotaxis protein (MCP) signaling domain"/>
    <property type="match status" value="1"/>
</dbReference>
<dbReference type="KEGG" id="gtm:GT3921_14565"/>
<dbReference type="PROSITE" id="PS50885">
    <property type="entry name" value="HAMP"/>
    <property type="match status" value="1"/>
</dbReference>
<sequence>MSELTKQRRAKRALKKVTETAEALREMIDRTRPLEEQTGRIRTFLDERLGRDEYFVLVDESGYGIVHTNRLREGRVFADPVGLAAARTNKPLLQVYERDTGEVLIDASCPCWTEPGGRRINLRMGRLMHRPYLQWVLASIAITPAAVGLAASIAGASPVLAALCAALAGLGLGAAWHRAIAAELRHWYSVARTVSSGQLQTEVKTTGKRNEFHQIAYEINKMILGIRTIIHELGKASKTVHDVSVEQQMEMRRLSESFDEIAAAVETFREGTKQQTDAVRQAGDVIGKMVERVQLMRAAVERVVKQASDAWSSAAEGIRLIEETKTNMDAMQLGIGETTTLIDKAALEAARVHEMIAAIRTIAKQTNLLALNASIEAARAGEAGRGFSIVAQEVRKLAEDTNVFAAEIFASLDAMTNALKEAVHAMQGSGRHVEKTKDSLWKTGETFTSFQGMFAQLNDLLQQNESYVNAITADGEQLGGLMEDVRTVAADFSNMVQETAAGLEQQTLALHQLARESDTLAAAARDLEKMIARFHSS</sequence>
<dbReference type="AlphaFoldDB" id="A0A226Q454"/>
<evidence type="ECO:0000313" key="7">
    <source>
        <dbReference type="Proteomes" id="UP000198378"/>
    </source>
</evidence>
<dbReference type="SMART" id="SM00283">
    <property type="entry name" value="MA"/>
    <property type="match status" value="1"/>
</dbReference>
<dbReference type="GO" id="GO:0007165">
    <property type="term" value="P:signal transduction"/>
    <property type="evidence" value="ECO:0007669"/>
    <property type="project" value="UniProtKB-KW"/>
</dbReference>
<proteinExistence type="inferred from homology"/>
<keyword evidence="7" id="KW-1185">Reference proteome</keyword>
<reference evidence="6 7" key="1">
    <citation type="submission" date="2017-05" db="EMBL/GenBank/DDBJ databases">
        <title>The genome sequence of Geobacillus thermocatenulatus DSM 730.</title>
        <authorList>
            <person name="Ramaloko W.T."/>
            <person name="Koen N."/>
            <person name="Polliack S."/>
            <person name="Aliyu H."/>
            <person name="Lebre P."/>
            <person name="Mohr T."/>
            <person name="Oswald F."/>
            <person name="Zwick M."/>
            <person name="Neumann A."/>
            <person name="Syldatk C."/>
            <person name="Cowan D."/>
            <person name="De Maayer P."/>
        </authorList>
    </citation>
    <scope>NUCLEOTIDE SEQUENCE [LARGE SCALE GENOMIC DNA]</scope>
    <source>
        <strain evidence="6 7">BGSC 93A1</strain>
    </source>
</reference>
<comment type="similarity">
    <text evidence="5">Belongs to the methyl-accepting chemotaxis (MCP) protein family.</text>
</comment>
<comment type="caution">
    <text evidence="6">The sequence shown here is derived from an EMBL/GenBank/DDBJ whole genome shotgun (WGS) entry which is preliminary data.</text>
</comment>
<keyword evidence="3" id="KW-0472">Membrane</keyword>